<proteinExistence type="predicted"/>
<protein>
    <submittedName>
        <fullName evidence="1">Uncharacterized protein</fullName>
    </submittedName>
</protein>
<gene>
    <name evidence="1" type="ORF">QFC24_005076</name>
</gene>
<accession>A0ACC2XCK7</accession>
<keyword evidence="2" id="KW-1185">Reference proteome</keyword>
<reference evidence="1" key="1">
    <citation type="submission" date="2023-04" db="EMBL/GenBank/DDBJ databases">
        <title>Draft Genome sequencing of Naganishia species isolated from polar environments using Oxford Nanopore Technology.</title>
        <authorList>
            <person name="Leo P."/>
            <person name="Venkateswaran K."/>
        </authorList>
    </citation>
    <scope>NUCLEOTIDE SEQUENCE</scope>
    <source>
        <strain evidence="1">DBVPG 5303</strain>
    </source>
</reference>
<dbReference type="EMBL" id="JASBWV010000019">
    <property type="protein sequence ID" value="KAJ9121095.1"/>
    <property type="molecule type" value="Genomic_DNA"/>
</dbReference>
<evidence type="ECO:0000313" key="1">
    <source>
        <dbReference type="EMBL" id="KAJ9121095.1"/>
    </source>
</evidence>
<dbReference type="Proteomes" id="UP001234202">
    <property type="component" value="Unassembled WGS sequence"/>
</dbReference>
<evidence type="ECO:0000313" key="2">
    <source>
        <dbReference type="Proteomes" id="UP001234202"/>
    </source>
</evidence>
<sequence length="764" mass="83000">MSSAFPLSPPASHQKPSTNVLMHGHSHQHKQDWNLGVTSVDAPRTAERKRRGRMVDYIDSLPTPPSTKSNRSQHRNNFHFHADPGLPTPSTSTHKRHASQRRPDSRASPFPESQRHGANIENMKLLEEAESSSSEVEEDASATALTMSGKGWLGRRGSRRPGLTFAQQMGLIAARASEQHQSSLTIVHDSAWESTTVQQKGEEQIHSASWLSASSAIAPRLDDLRNNAATSETSFGNAGALGASNNTTTESNPFLDEKDAVSAQAAFASASTKSYGLLRKSDSGTLLDPVDIVAASPTSSGTQKRNYAPTIRRSGAKFVSTFVPDERTAEASTGVYIEEDGSETEQEENGADEEEDDSPYLIEDGEDIGRHSEAQDTGLNLQSADEDHDAHTDDAFDEHSDSSELSELGEDDEEGDEELETYKELSAVDEGRSTSGYTSSEAKGSQPPSITRYLSASKSSGSSSLSSGIGNAQAESSTVLSTRASPKPSRTNNRERKSWGKPTVGDVNENPFLAPIAKSSKFAAADTGGSWLRTDNARMQKREGEKPTIDYVFRGQKTTFANPYYHHDPYHPPASSLLPPEHPEFSPAPVPAPRMLFPLESAGDDDDIEDETTLVERKWRHAAPGKMQPSPTAASARPVTQMLQRRISSQMPPIARQGSTLLERAQRVRVAQTESRALPKATSSVQRDKKRSMEDVLGGMDDTDIGEDELLLKNSKSTARVLFGKRQATVAATQAQADRVMQQNSGSLRASANKRIKMEHVIGE</sequence>
<name>A0ACC2XCK7_9TREE</name>
<organism evidence="1 2">
    <name type="scientific">Naganishia onofrii</name>
    <dbReference type="NCBI Taxonomy" id="1851511"/>
    <lineage>
        <taxon>Eukaryota</taxon>
        <taxon>Fungi</taxon>
        <taxon>Dikarya</taxon>
        <taxon>Basidiomycota</taxon>
        <taxon>Agaricomycotina</taxon>
        <taxon>Tremellomycetes</taxon>
        <taxon>Filobasidiales</taxon>
        <taxon>Filobasidiaceae</taxon>
        <taxon>Naganishia</taxon>
    </lineage>
</organism>
<comment type="caution">
    <text evidence="1">The sequence shown here is derived from an EMBL/GenBank/DDBJ whole genome shotgun (WGS) entry which is preliminary data.</text>
</comment>